<dbReference type="Pfam" id="PF08448">
    <property type="entry name" value="PAS_4"/>
    <property type="match status" value="1"/>
</dbReference>
<evidence type="ECO:0000256" key="7">
    <source>
        <dbReference type="ARBA" id="ARBA00022840"/>
    </source>
</evidence>
<dbReference type="InterPro" id="IPR036890">
    <property type="entry name" value="HATPase_C_sf"/>
</dbReference>
<comment type="caution">
    <text evidence="9">The sequence shown here is derived from an EMBL/GenBank/DDBJ whole genome shotgun (WGS) entry which is preliminary data.</text>
</comment>
<keyword evidence="7" id="KW-0067">ATP-binding</keyword>
<protein>
    <recommendedName>
        <fullName evidence="2">histidine kinase</fullName>
        <ecNumber evidence="2">2.7.13.3</ecNumber>
    </recommendedName>
</protein>
<keyword evidence="10" id="KW-1185">Reference proteome</keyword>
<evidence type="ECO:0000256" key="5">
    <source>
        <dbReference type="ARBA" id="ARBA00022741"/>
    </source>
</evidence>
<organism evidence="9 10">
    <name type="scientific">Ferranicluibacter rubi</name>
    <dbReference type="NCBI Taxonomy" id="2715133"/>
    <lineage>
        <taxon>Bacteria</taxon>
        <taxon>Pseudomonadati</taxon>
        <taxon>Pseudomonadota</taxon>
        <taxon>Alphaproteobacteria</taxon>
        <taxon>Hyphomicrobiales</taxon>
        <taxon>Rhizobiaceae</taxon>
        <taxon>Ferranicluibacter</taxon>
    </lineage>
</organism>
<accession>A0AA43ZLR9</accession>
<evidence type="ECO:0000259" key="8">
    <source>
        <dbReference type="SMART" id="SM00911"/>
    </source>
</evidence>
<keyword evidence="3" id="KW-0597">Phosphoprotein</keyword>
<gene>
    <name evidence="9" type="ORF">G8E10_24085</name>
</gene>
<evidence type="ECO:0000256" key="4">
    <source>
        <dbReference type="ARBA" id="ARBA00022679"/>
    </source>
</evidence>
<keyword evidence="4" id="KW-0808">Transferase</keyword>
<comment type="catalytic activity">
    <reaction evidence="1">
        <text>ATP + protein L-histidine = ADP + protein N-phospho-L-histidine.</text>
        <dbReference type="EC" id="2.7.13.3"/>
    </reaction>
</comment>
<evidence type="ECO:0000256" key="2">
    <source>
        <dbReference type="ARBA" id="ARBA00012438"/>
    </source>
</evidence>
<keyword evidence="5" id="KW-0547">Nucleotide-binding</keyword>
<dbReference type="AlphaFoldDB" id="A0AA43ZLR9"/>
<dbReference type="PANTHER" id="PTHR41523">
    <property type="entry name" value="TWO-COMPONENT SYSTEM SENSOR PROTEIN"/>
    <property type="match status" value="1"/>
</dbReference>
<dbReference type="PANTHER" id="PTHR41523:SF7">
    <property type="entry name" value="HISTIDINE KINASE"/>
    <property type="match status" value="1"/>
</dbReference>
<dbReference type="GO" id="GO:0004673">
    <property type="term" value="F:protein histidine kinase activity"/>
    <property type="evidence" value="ECO:0007669"/>
    <property type="project" value="UniProtKB-EC"/>
</dbReference>
<keyword evidence="6" id="KW-0418">Kinase</keyword>
<dbReference type="InterPro" id="IPR011102">
    <property type="entry name" value="Sig_transdc_His_kinase_HWE"/>
</dbReference>
<dbReference type="EC" id="2.7.13.3" evidence="2"/>
<dbReference type="Pfam" id="PF07536">
    <property type="entry name" value="HWE_HK"/>
    <property type="match status" value="1"/>
</dbReference>
<evidence type="ECO:0000313" key="9">
    <source>
        <dbReference type="EMBL" id="NHT78781.1"/>
    </source>
</evidence>
<evidence type="ECO:0000256" key="3">
    <source>
        <dbReference type="ARBA" id="ARBA00022553"/>
    </source>
</evidence>
<dbReference type="SMART" id="SM00911">
    <property type="entry name" value="HWE_HK"/>
    <property type="match status" value="1"/>
</dbReference>
<reference evidence="9" key="1">
    <citation type="submission" date="2020-03" db="EMBL/GenBank/DDBJ databases">
        <title>Ferranicluibacter endophyticum gen. nov., sp. nov., a new genus isolated from Rubus ulmifolius Schott. stem.</title>
        <authorList>
            <person name="Roca-Couso R."/>
            <person name="Flores-Felix J.D."/>
            <person name="Igual J.M."/>
            <person name="Rivas R."/>
        </authorList>
    </citation>
    <scope>NUCLEOTIDE SEQUENCE</scope>
    <source>
        <strain evidence="9">CRRU44</strain>
    </source>
</reference>
<dbReference type="Gene3D" id="3.30.450.20">
    <property type="entry name" value="PAS domain"/>
    <property type="match status" value="1"/>
</dbReference>
<dbReference type="Gene3D" id="3.30.565.10">
    <property type="entry name" value="Histidine kinase-like ATPase, C-terminal domain"/>
    <property type="match status" value="1"/>
</dbReference>
<proteinExistence type="predicted"/>
<dbReference type="Proteomes" id="UP001155840">
    <property type="component" value="Unassembled WGS sequence"/>
</dbReference>
<dbReference type="InterPro" id="IPR013656">
    <property type="entry name" value="PAS_4"/>
</dbReference>
<dbReference type="EMBL" id="JAANCM010000019">
    <property type="protein sequence ID" value="NHT78781.1"/>
    <property type="molecule type" value="Genomic_DNA"/>
</dbReference>
<evidence type="ECO:0000256" key="1">
    <source>
        <dbReference type="ARBA" id="ARBA00000085"/>
    </source>
</evidence>
<sequence length="393" mass="43707">MNADDIWNSLSDFPAPDGLLSEGGMMGDAIRHHDWAATSLGPMATWPLSLKNALRMMLTSRQPMSLFWGRDLIMLYNDGYAPFLAERHGRALGQPFQTIWSDVWQELVPLVAETLSGRGTGGEDIRLMMLRDGVEVETFWTFSYTPVHDDHGRIAGLINITTETTSHVRSQAAAAAIIEDTQRQLEHTMQLERQRRIVQREMAHRIKNILSMTMAVVSQSMRHATSIEDAQETITHRIGALAKAQDILTDTEFRDANVRSIIEQVLKPHQDHSGRTRLDGRDVKVSAQQALGLSLAMHELATNAVKYGALSNENGTISVRWEEGADNTFRLEWQEAGGPPVVPPSRKGFGSRLTGRIVGGYFNGAGDIDYHPQGVRYVLTGTIERLADELNPS</sequence>
<dbReference type="GO" id="GO:0005524">
    <property type="term" value="F:ATP binding"/>
    <property type="evidence" value="ECO:0007669"/>
    <property type="project" value="UniProtKB-KW"/>
</dbReference>
<evidence type="ECO:0000256" key="6">
    <source>
        <dbReference type="ARBA" id="ARBA00022777"/>
    </source>
</evidence>
<dbReference type="InterPro" id="IPR035965">
    <property type="entry name" value="PAS-like_dom_sf"/>
</dbReference>
<dbReference type="SUPFAM" id="SSF55785">
    <property type="entry name" value="PYP-like sensor domain (PAS domain)"/>
    <property type="match status" value="1"/>
</dbReference>
<feature type="domain" description="Signal transduction histidine kinase HWE region" evidence="8">
    <location>
        <begin position="201"/>
        <end position="282"/>
    </location>
</feature>
<name>A0AA43ZLR9_9HYPH</name>
<evidence type="ECO:0000313" key="10">
    <source>
        <dbReference type="Proteomes" id="UP001155840"/>
    </source>
</evidence>